<evidence type="ECO:0000313" key="4">
    <source>
        <dbReference type="EMBL" id="BAM39803.1"/>
    </source>
</evidence>
<dbReference type="InterPro" id="IPR039370">
    <property type="entry name" value="BTF3"/>
</dbReference>
<dbReference type="InterPro" id="IPR002715">
    <property type="entry name" value="Nas_poly-pep-assoc_cplx_dom"/>
</dbReference>
<evidence type="ECO:0000256" key="2">
    <source>
        <dbReference type="RuleBase" id="RU361272"/>
    </source>
</evidence>
<dbReference type="CDD" id="cd22055">
    <property type="entry name" value="NAC_BTF3"/>
    <property type="match status" value="1"/>
</dbReference>
<dbReference type="Proteomes" id="UP000003786">
    <property type="component" value="Chromosome 2"/>
</dbReference>
<comment type="subunit">
    <text evidence="2">Part of the nascent polypeptide-associated complex (NAC).</text>
</comment>
<proteinExistence type="inferred from homology"/>
<dbReference type="RefSeq" id="XP_009690104.1">
    <property type="nucleotide sequence ID" value="XM_009691809.1"/>
</dbReference>
<evidence type="ECO:0000313" key="5">
    <source>
        <dbReference type="Proteomes" id="UP000003786"/>
    </source>
</evidence>
<dbReference type="AlphaFoldDB" id="J4C7X6"/>
<feature type="domain" description="NAC-A/B" evidence="3">
    <location>
        <begin position="52"/>
        <end position="117"/>
    </location>
</feature>
<dbReference type="KEGG" id="tot:TOT_020000074"/>
<dbReference type="GeneID" id="20714256"/>
<accession>J4C7X6</accession>
<dbReference type="PROSITE" id="PS51151">
    <property type="entry name" value="NAC_AB"/>
    <property type="match status" value="1"/>
</dbReference>
<dbReference type="Gene3D" id="2.20.70.30">
    <property type="entry name" value="Nascent polypeptide-associated complex domain"/>
    <property type="match status" value="1"/>
</dbReference>
<sequence length="164" mass="17880">MMETVNPVGVDTVTPEMLAAREKLRSRLGVSGTQTGGKGTARRKLKKTTKIVGDDKRLQFALRSIGAANIPGIEEIQMLKEDGSLLTFSNPKIQTSPNANTYVVTGVPEEKEISFPDILQQLSAAGFDLTKAGVDQKVVEEVPDEQMVPKLVEIHDEDTKEETT</sequence>
<dbReference type="FunFam" id="2.20.70.30:FF:000001">
    <property type="entry name" value="Transcription factor BTF3 homolog"/>
    <property type="match status" value="1"/>
</dbReference>
<keyword evidence="2" id="KW-0804">Transcription</keyword>
<dbReference type="OrthoDB" id="8033832at2759"/>
<dbReference type="PANTHER" id="PTHR10351">
    <property type="entry name" value="TRANSCRIPTION FACTOR BTF3 FAMILY MEMBER"/>
    <property type="match status" value="1"/>
</dbReference>
<organism evidence="4 5">
    <name type="scientific">Theileria orientalis strain Shintoku</name>
    <dbReference type="NCBI Taxonomy" id="869250"/>
    <lineage>
        <taxon>Eukaryota</taxon>
        <taxon>Sar</taxon>
        <taxon>Alveolata</taxon>
        <taxon>Apicomplexa</taxon>
        <taxon>Aconoidasida</taxon>
        <taxon>Piroplasmida</taxon>
        <taxon>Theileriidae</taxon>
        <taxon>Theileria</taxon>
    </lineage>
</organism>
<dbReference type="VEuPathDB" id="PiroplasmaDB:TOT_020000074"/>
<dbReference type="SMART" id="SM01407">
    <property type="entry name" value="NAC"/>
    <property type="match status" value="1"/>
</dbReference>
<dbReference type="OMA" id="HAENKHL"/>
<dbReference type="eggNOG" id="KOG2240">
    <property type="taxonomic scope" value="Eukaryota"/>
</dbReference>
<dbReference type="EMBL" id="AP011947">
    <property type="protein sequence ID" value="BAM39803.1"/>
    <property type="molecule type" value="Genomic_DNA"/>
</dbReference>
<reference evidence="4 5" key="1">
    <citation type="journal article" date="2012" name="MBio">
        <title>Comparative genome analysis of three eukaryotic parasites with differing abilities to transform leukocytes reveals key mediators of Theileria-induced leukocyte transformation.</title>
        <authorList>
            <person name="Hayashida K."/>
            <person name="Hara Y."/>
            <person name="Abe T."/>
            <person name="Yamasaki C."/>
            <person name="Toyoda A."/>
            <person name="Kosuge T."/>
            <person name="Suzuki Y."/>
            <person name="Sato Y."/>
            <person name="Kawashima S."/>
            <person name="Katayama T."/>
            <person name="Wakaguri H."/>
            <person name="Inoue N."/>
            <person name="Homma K."/>
            <person name="Tada-Umezaki M."/>
            <person name="Yagi Y."/>
            <person name="Fujii Y."/>
            <person name="Habara T."/>
            <person name="Kanehisa M."/>
            <person name="Watanabe H."/>
            <person name="Ito K."/>
            <person name="Gojobori T."/>
            <person name="Sugawara H."/>
            <person name="Imanishi T."/>
            <person name="Weir W."/>
            <person name="Gardner M."/>
            <person name="Pain A."/>
            <person name="Shiels B."/>
            <person name="Hattori M."/>
            <person name="Nene V."/>
            <person name="Sugimoto C."/>
        </authorList>
    </citation>
    <scope>NUCLEOTIDE SEQUENCE [LARGE SCALE GENOMIC DNA]</scope>
    <source>
        <strain evidence="4 5">Shintoku</strain>
    </source>
</reference>
<keyword evidence="5" id="KW-1185">Reference proteome</keyword>
<gene>
    <name evidence="4" type="ORF">TOT_020000074</name>
</gene>
<dbReference type="InterPro" id="IPR038187">
    <property type="entry name" value="NAC_A/B_dom_sf"/>
</dbReference>
<comment type="similarity">
    <text evidence="1 2">Belongs to the NAC-beta family.</text>
</comment>
<protein>
    <recommendedName>
        <fullName evidence="2">Nascent polypeptide-associated complex subunit beta</fullName>
    </recommendedName>
</protein>
<dbReference type="Pfam" id="PF01849">
    <property type="entry name" value="NAC"/>
    <property type="match status" value="1"/>
</dbReference>
<keyword evidence="2" id="KW-0805">Transcription regulation</keyword>
<dbReference type="STRING" id="869250.J4C7X6"/>
<evidence type="ECO:0000259" key="3">
    <source>
        <dbReference type="PROSITE" id="PS51151"/>
    </source>
</evidence>
<evidence type="ECO:0000256" key="1">
    <source>
        <dbReference type="ARBA" id="ARBA00005296"/>
    </source>
</evidence>
<name>J4C7X6_THEOR</name>